<dbReference type="InterPro" id="IPR000601">
    <property type="entry name" value="PKD_dom"/>
</dbReference>
<dbReference type="InterPro" id="IPR003343">
    <property type="entry name" value="Big_2"/>
</dbReference>
<reference evidence="4" key="1">
    <citation type="journal article" date="2022" name="Mol. Ecol. Resour.">
        <title>The complete and closed genome of the facultative generalist Candidatus Endoriftia persephone from deep-sea hydrothermal vents.</title>
        <authorList>
            <person name="de Oliveira A.L."/>
            <person name="Srivastava A."/>
            <person name="Espada-Hinojosa S."/>
            <person name="Bright M."/>
        </authorList>
    </citation>
    <scope>NUCLEOTIDE SEQUENCE</scope>
    <source>
        <strain evidence="4">Tica-EPR-9o50.N</strain>
    </source>
</reference>
<evidence type="ECO:0000259" key="3">
    <source>
        <dbReference type="PROSITE" id="PS50853"/>
    </source>
</evidence>
<feature type="domain" description="PKD" evidence="2">
    <location>
        <begin position="1014"/>
        <end position="1095"/>
    </location>
</feature>
<dbReference type="SMART" id="SM00635">
    <property type="entry name" value="BID_2"/>
    <property type="match status" value="3"/>
</dbReference>
<sequence length="1475" mass="150395">MSGGWQRDFELGGLSEVVLSFRYNLTQSAWYESNEQSQILVSIDGVLIGVSPNDYIDQVTGNGNGGPDETTGWQSVELNLGSLSAGSHRLTLGGYNNQKTHYTEYTTLLIDDLSLNALSSNQPPTAVASATPDNGVAPLEVSFSSAGSTDADGSIQSYSWRFGDGSSATDANPSHSYTSPGSYTATLTVTDDQGGTGSASVTISVSDVPDTEAPGTPTGLSASANGPATINLSWSAATDNVGVTGYRIFRDETEIATATTTSYSDSGLDPETTYSYSVTAYDAAGNESAPGEAAEATSGALPVLTSLSLNPSSAALSVGTSQQFSASGLDQYGNAIATSPVWSVSGGGTIDQTGRFTASSAGGPFTVLADDGGISASATVTITQNTTLIETGFDSDSDGFSYVDDAYRGTSAPGFADGSHQPAGGFSGGGLEVVLGGINGDDIFGMSGGWQRDFELGGLSEVTLSFRYNLTQSPFYEDNEFGQILVSLDGVLIGVSPNDHIDQISGNGNGGPDETTGWQQVELNLGSLSAGTHTLILGGYNNQKTAANESTRIQLDDLLLRTTSSNQPPTAVASATPDNGVAPLEVSFSSAGSTDADGSIQSYSWRFGDGSSASEANPSHSYTSPGSYTATLTVTDDQGGTGSASVTISVSDVPDTEAPGTPTGLSASANGPATINLSWSAATDNVGVTGYRIFRDETEIATATTTSYSDSGLDPETTYSYSVTAYDAAGNESAPGEAAEATTGALPVLTSLSLNPSSAALSVGTSQQFSASGLDQYGNAIATSPVWSVSGGGTIDQTGRFTASSAGGPFTVLADDGGISASATVTITQNTTLIETGFDSDSDGFSYVDDAYRGTSAPGFADGSHQPAGGFSGGGLEVVLGGINGDDIFGMSGGWQRDFELGGLSEVTLSFRYNLTQSPFYEDNEFGQILVSLDGVLIGVSPNDHIDQISGNGNGGPDETTGWQQVELNLGSLSAGTHTLILGGYNNQKTAANESTRIQLDDLLLRTTSSNQPPTAVASATPDNGVAPLEVSFSSAGSTDADGSIQSYSWRFGDGSSASEANPSHSYTSPGSYTATLTVTDDQGGTGSASVTISVSDVPDTEAPGTPTGLSASANGPATISLSWSAATDNVGVTGYRIFRDETEIATATTTSYSDSGLDPETTYSYSVTAYDAAGNESAPGEAAEATTGALPVLTSLSLNPSSAALSVGTSQQFSASGLDQYGNAIATSPVWSVSGGGPIDQTGRFTASSAGGPFTVLADDGGISASATVTITQNTILIETGFDSDSDGFSYVDDAYRGTSAPGFADGSHQPAGGFSGGGLEVVLGGINGDDIFGMSGGWQRDFELGGLSEVTLSFRYNLTQSPFYEDNELSQILISLDGVLIGVSPNDHIDQISGNGNGGPDETTGWQQVELNLGSLSAGTHTLILGGYNNQKTAANESTRISLMTCCCAPPAATSRPPRWPAPPRTMVSRRLR</sequence>
<dbReference type="PANTHER" id="PTHR36842">
    <property type="entry name" value="PROTEIN TOLB HOMOLOG"/>
    <property type="match status" value="1"/>
</dbReference>
<feature type="domain" description="Fibronectin type-III" evidence="3">
    <location>
        <begin position="216"/>
        <end position="301"/>
    </location>
</feature>
<evidence type="ECO:0000256" key="1">
    <source>
        <dbReference type="SAM" id="MobiDB-lite"/>
    </source>
</evidence>
<organism evidence="4 5">
    <name type="scientific">Candidatus Endoriftia persephonae</name>
    <dbReference type="NCBI Taxonomy" id="393765"/>
    <lineage>
        <taxon>Bacteria</taxon>
        <taxon>Pseudomonadati</taxon>
        <taxon>Pseudomonadota</taxon>
        <taxon>Gammaproteobacteria</taxon>
        <taxon>Chromatiales</taxon>
        <taxon>Sedimenticolaceae</taxon>
        <taxon>Candidatus Endoriftia</taxon>
    </lineage>
</organism>
<dbReference type="Pfam" id="PF00041">
    <property type="entry name" value="fn3"/>
    <property type="match status" value="3"/>
</dbReference>
<feature type="domain" description="Fibronectin type-III" evidence="3">
    <location>
        <begin position="661"/>
        <end position="746"/>
    </location>
</feature>
<dbReference type="EMBL" id="CP090569">
    <property type="protein sequence ID" value="USF89235.1"/>
    <property type="molecule type" value="Genomic_DNA"/>
</dbReference>
<dbReference type="PROSITE" id="PS50853">
    <property type="entry name" value="FN3"/>
    <property type="match status" value="3"/>
</dbReference>
<dbReference type="Proteomes" id="UP001056649">
    <property type="component" value="Chromosome"/>
</dbReference>
<dbReference type="PANTHER" id="PTHR36842:SF1">
    <property type="entry name" value="PROTEIN TOLB"/>
    <property type="match status" value="1"/>
</dbReference>
<dbReference type="InterPro" id="IPR035986">
    <property type="entry name" value="PKD_dom_sf"/>
</dbReference>
<dbReference type="CDD" id="cd00146">
    <property type="entry name" value="PKD"/>
    <property type="match status" value="3"/>
</dbReference>
<feature type="region of interest" description="Disordered" evidence="1">
    <location>
        <begin position="1009"/>
        <end position="1041"/>
    </location>
</feature>
<evidence type="ECO:0000313" key="5">
    <source>
        <dbReference type="Proteomes" id="UP001056649"/>
    </source>
</evidence>
<dbReference type="Gene3D" id="2.60.40.1080">
    <property type="match status" value="3"/>
</dbReference>
<dbReference type="InterPro" id="IPR013783">
    <property type="entry name" value="Ig-like_fold"/>
</dbReference>
<dbReference type="Pfam" id="PF18911">
    <property type="entry name" value="PKD_4"/>
    <property type="match status" value="3"/>
</dbReference>
<dbReference type="SMART" id="SM00089">
    <property type="entry name" value="PKD"/>
    <property type="match status" value="3"/>
</dbReference>
<gene>
    <name evidence="4" type="ORF">L0Y14_08235</name>
</gene>
<feature type="region of interest" description="Disordered" evidence="1">
    <location>
        <begin position="564"/>
        <end position="596"/>
    </location>
</feature>
<evidence type="ECO:0000313" key="4">
    <source>
        <dbReference type="EMBL" id="USF89235.1"/>
    </source>
</evidence>
<dbReference type="PROSITE" id="PS50093">
    <property type="entry name" value="PKD"/>
    <property type="match status" value="3"/>
</dbReference>
<dbReference type="SUPFAM" id="SSF49299">
    <property type="entry name" value="PKD domain"/>
    <property type="match status" value="3"/>
</dbReference>
<dbReference type="SUPFAM" id="SSF49265">
    <property type="entry name" value="Fibronectin type III"/>
    <property type="match status" value="2"/>
</dbReference>
<feature type="region of interest" description="Disordered" evidence="1">
    <location>
        <begin position="610"/>
        <end position="669"/>
    </location>
</feature>
<feature type="domain" description="Fibronectin type-III" evidence="3">
    <location>
        <begin position="1106"/>
        <end position="1191"/>
    </location>
</feature>
<dbReference type="KEGG" id="eps:L0Y14_08235"/>
<keyword evidence="5" id="KW-1185">Reference proteome</keyword>
<feature type="compositionally biased region" description="Polar residues" evidence="1">
    <location>
        <begin position="1056"/>
        <end position="1090"/>
    </location>
</feature>
<name>A0A9J7A247_9GAMM</name>
<dbReference type="InterPro" id="IPR003961">
    <property type="entry name" value="FN3_dom"/>
</dbReference>
<protein>
    <submittedName>
        <fullName evidence="4">PKD domain-containing protein</fullName>
    </submittedName>
</protein>
<feature type="region of interest" description="Disordered" evidence="1">
    <location>
        <begin position="1055"/>
        <end position="1090"/>
    </location>
</feature>
<dbReference type="CDD" id="cd00063">
    <property type="entry name" value="FN3"/>
    <property type="match status" value="3"/>
</dbReference>
<dbReference type="InterPro" id="IPR022409">
    <property type="entry name" value="PKD/Chitinase_dom"/>
</dbReference>
<evidence type="ECO:0000259" key="2">
    <source>
        <dbReference type="PROSITE" id="PS50093"/>
    </source>
</evidence>
<proteinExistence type="predicted"/>
<accession>A0A9J7A247</accession>
<dbReference type="Gene3D" id="2.60.40.10">
    <property type="entry name" value="Immunoglobulins"/>
    <property type="match status" value="6"/>
</dbReference>
<feature type="domain" description="PKD" evidence="2">
    <location>
        <begin position="569"/>
        <end position="650"/>
    </location>
</feature>
<feature type="compositionally biased region" description="Polar residues" evidence="1">
    <location>
        <begin position="611"/>
        <end position="650"/>
    </location>
</feature>
<dbReference type="InterPro" id="IPR036116">
    <property type="entry name" value="FN3_sf"/>
</dbReference>
<feature type="domain" description="PKD" evidence="2">
    <location>
        <begin position="124"/>
        <end position="205"/>
    </location>
</feature>
<dbReference type="SMART" id="SM00060">
    <property type="entry name" value="FN3"/>
    <property type="match status" value="3"/>
</dbReference>
<feature type="region of interest" description="Disordered" evidence="1">
    <location>
        <begin position="1454"/>
        <end position="1475"/>
    </location>
</feature>